<evidence type="ECO:0000256" key="4">
    <source>
        <dbReference type="ARBA" id="ARBA00022989"/>
    </source>
</evidence>
<accession>A0A4R8I5C2</accession>
<sequence>MIKKLFSHTAIYGFAPQIVKVAQIFILPLTTPFLSPLDYGVAGVVTAVVGAISVFQGLGLNMILSNSFYKSPGQFKWLWRQIYAFMMLWNLVYAVIIGVVIWFFIPKEAEVNRIWIIILNVLPLVCFGASATIGSLYYQLKQKPINIVTRSVTIGFIVLALNLYFIKYLRMGYMGWFTSAAISSVLYQVSYFVPLNFRYGLNPIFNFKRRTILKSLKIALPTLPHYYSSYFLNSFDKVILKILAVPTPQIGIYNAAQIPGNLMASGVAASNQAVGPMLLQCYKNNDRKTERQLNFTVIISVLFITSIMSLFSKEWLPLLIRSKGLENIYTYAVLIIMAYNYRPMYVAANQRLFYVEKTKALLKVTTIAAILSVALNFILIYFLGIMGAVIAMFLSLMYMGYSGFFIKEFKDNNGTQHYPIFWLAVTLALTCLLSYIVEFDIIVKIWILCISVILGLLIYFINKIFPLSKYIPKIKSKP</sequence>
<feature type="transmembrane region" description="Helical" evidence="6">
    <location>
        <begin position="328"/>
        <end position="348"/>
    </location>
</feature>
<reference evidence="7 8" key="1">
    <citation type="submission" date="2019-03" db="EMBL/GenBank/DDBJ databases">
        <title>Genomic Encyclopedia of Type Strains, Phase III (KMG-III): the genomes of soil and plant-associated and newly described type strains.</title>
        <authorList>
            <person name="Whitman W."/>
        </authorList>
    </citation>
    <scope>NUCLEOTIDE SEQUENCE [LARGE SCALE GENOMIC DNA]</scope>
    <source>
        <strain evidence="7 8">CGMCC 1.12802</strain>
    </source>
</reference>
<feature type="transmembrane region" description="Helical" evidence="6">
    <location>
        <begin position="293"/>
        <end position="312"/>
    </location>
</feature>
<evidence type="ECO:0000256" key="5">
    <source>
        <dbReference type="ARBA" id="ARBA00023136"/>
    </source>
</evidence>
<dbReference type="Proteomes" id="UP000295313">
    <property type="component" value="Unassembled WGS sequence"/>
</dbReference>
<keyword evidence="4 6" id="KW-1133">Transmembrane helix</keyword>
<dbReference type="EMBL" id="SOEO01000002">
    <property type="protein sequence ID" value="TDX84097.1"/>
    <property type="molecule type" value="Genomic_DNA"/>
</dbReference>
<dbReference type="InterPro" id="IPR050833">
    <property type="entry name" value="Poly_Biosynth_Transport"/>
</dbReference>
<comment type="subcellular location">
    <subcellularLocation>
        <location evidence="1">Cell membrane</location>
        <topology evidence="1">Multi-pass membrane protein</topology>
    </subcellularLocation>
</comment>
<gene>
    <name evidence="7" type="ORF">B0I22_1693</name>
</gene>
<keyword evidence="3 6" id="KW-0812">Transmembrane</keyword>
<dbReference type="PANTHER" id="PTHR30250">
    <property type="entry name" value="PST FAMILY PREDICTED COLANIC ACID TRANSPORTER"/>
    <property type="match status" value="1"/>
</dbReference>
<dbReference type="Pfam" id="PF01943">
    <property type="entry name" value="Polysacc_synt"/>
    <property type="match status" value="1"/>
</dbReference>
<feature type="transmembrane region" description="Helical" evidence="6">
    <location>
        <begin position="388"/>
        <end position="406"/>
    </location>
</feature>
<organism evidence="7 8">
    <name type="scientific">Epilithonimonas xixisoli</name>
    <dbReference type="NCBI Taxonomy" id="1476462"/>
    <lineage>
        <taxon>Bacteria</taxon>
        <taxon>Pseudomonadati</taxon>
        <taxon>Bacteroidota</taxon>
        <taxon>Flavobacteriia</taxon>
        <taxon>Flavobacteriales</taxon>
        <taxon>Weeksellaceae</taxon>
        <taxon>Chryseobacterium group</taxon>
        <taxon>Epilithonimonas</taxon>
    </lineage>
</organism>
<feature type="transmembrane region" description="Helical" evidence="6">
    <location>
        <begin position="172"/>
        <end position="193"/>
    </location>
</feature>
<evidence type="ECO:0000313" key="8">
    <source>
        <dbReference type="Proteomes" id="UP000295313"/>
    </source>
</evidence>
<keyword evidence="8" id="KW-1185">Reference proteome</keyword>
<feature type="transmembrane region" description="Helical" evidence="6">
    <location>
        <begin position="360"/>
        <end position="382"/>
    </location>
</feature>
<comment type="caution">
    <text evidence="7">The sequence shown here is derived from an EMBL/GenBank/DDBJ whole genome shotgun (WGS) entry which is preliminary data.</text>
</comment>
<keyword evidence="5 6" id="KW-0472">Membrane</keyword>
<name>A0A4R8I5C2_9FLAO</name>
<feature type="transmembrane region" description="Helical" evidence="6">
    <location>
        <begin position="443"/>
        <end position="461"/>
    </location>
</feature>
<protein>
    <submittedName>
        <fullName evidence="7">O-antigen/teichoic acid export membrane protein</fullName>
    </submittedName>
</protein>
<proteinExistence type="predicted"/>
<evidence type="ECO:0000256" key="1">
    <source>
        <dbReference type="ARBA" id="ARBA00004651"/>
    </source>
</evidence>
<evidence type="ECO:0000256" key="3">
    <source>
        <dbReference type="ARBA" id="ARBA00022692"/>
    </source>
</evidence>
<feature type="transmembrane region" description="Helical" evidence="6">
    <location>
        <begin position="12"/>
        <end position="33"/>
    </location>
</feature>
<dbReference type="InterPro" id="IPR002797">
    <property type="entry name" value="Polysacc_synth"/>
</dbReference>
<feature type="transmembrane region" description="Helical" evidence="6">
    <location>
        <begin position="82"/>
        <end position="105"/>
    </location>
</feature>
<dbReference type="RefSeq" id="WP_133944140.1">
    <property type="nucleotide sequence ID" value="NZ_SOEO01000002.1"/>
</dbReference>
<keyword evidence="2" id="KW-1003">Cell membrane</keyword>
<feature type="transmembrane region" description="Helical" evidence="6">
    <location>
        <begin position="117"/>
        <end position="140"/>
    </location>
</feature>
<feature type="transmembrane region" description="Helical" evidence="6">
    <location>
        <begin position="147"/>
        <end position="166"/>
    </location>
</feature>
<evidence type="ECO:0000256" key="6">
    <source>
        <dbReference type="SAM" id="Phobius"/>
    </source>
</evidence>
<evidence type="ECO:0000256" key="2">
    <source>
        <dbReference type="ARBA" id="ARBA00022475"/>
    </source>
</evidence>
<feature type="transmembrane region" description="Helical" evidence="6">
    <location>
        <begin position="418"/>
        <end position="437"/>
    </location>
</feature>
<dbReference type="OrthoDB" id="1495589at2"/>
<evidence type="ECO:0000313" key="7">
    <source>
        <dbReference type="EMBL" id="TDX84097.1"/>
    </source>
</evidence>
<dbReference type="AlphaFoldDB" id="A0A4R8I5C2"/>
<feature type="transmembrane region" description="Helical" evidence="6">
    <location>
        <begin position="39"/>
        <end position="61"/>
    </location>
</feature>
<dbReference type="GO" id="GO:0005886">
    <property type="term" value="C:plasma membrane"/>
    <property type="evidence" value="ECO:0007669"/>
    <property type="project" value="UniProtKB-SubCell"/>
</dbReference>
<dbReference type="PANTHER" id="PTHR30250:SF11">
    <property type="entry name" value="O-ANTIGEN TRANSPORTER-RELATED"/>
    <property type="match status" value="1"/>
</dbReference>